<dbReference type="SUPFAM" id="SSF55781">
    <property type="entry name" value="GAF domain-like"/>
    <property type="match status" value="2"/>
</dbReference>
<dbReference type="GO" id="GO:0005886">
    <property type="term" value="C:plasma membrane"/>
    <property type="evidence" value="ECO:0007669"/>
    <property type="project" value="TreeGrafter"/>
</dbReference>
<dbReference type="GO" id="GO:0052621">
    <property type="term" value="F:diguanylate cyclase activity"/>
    <property type="evidence" value="ECO:0007669"/>
    <property type="project" value="TreeGrafter"/>
</dbReference>
<dbReference type="EMBL" id="AFEU01000003">
    <property type="protein sequence ID" value="EIJ79284.1"/>
    <property type="molecule type" value="Genomic_DNA"/>
</dbReference>
<dbReference type="RefSeq" id="WP_004438949.1">
    <property type="nucleotide sequence ID" value="NZ_AFEU01000003.1"/>
</dbReference>
<dbReference type="PANTHER" id="PTHR45138">
    <property type="entry name" value="REGULATORY COMPONENTS OF SENSORY TRANSDUCTION SYSTEM"/>
    <property type="match status" value="1"/>
</dbReference>
<dbReference type="eggNOG" id="COG2205">
    <property type="taxonomic scope" value="Bacteria"/>
</dbReference>
<dbReference type="PATRIC" id="fig|997296.3.peg.3588"/>
<dbReference type="SMART" id="SM00267">
    <property type="entry name" value="GGDEF"/>
    <property type="match status" value="1"/>
</dbReference>
<name>I3DYG3_BACMT</name>
<dbReference type="Pfam" id="PF00990">
    <property type="entry name" value="GGDEF"/>
    <property type="match status" value="1"/>
</dbReference>
<proteinExistence type="predicted"/>
<evidence type="ECO:0000313" key="2">
    <source>
        <dbReference type="EMBL" id="EIJ79284.1"/>
    </source>
</evidence>
<dbReference type="InterPro" id="IPR029787">
    <property type="entry name" value="Nucleotide_cyclase"/>
</dbReference>
<feature type="domain" description="GGDEF" evidence="1">
    <location>
        <begin position="496"/>
        <end position="624"/>
    </location>
</feature>
<evidence type="ECO:0000259" key="1">
    <source>
        <dbReference type="PROSITE" id="PS50887"/>
    </source>
</evidence>
<dbReference type="PANTHER" id="PTHR45138:SF9">
    <property type="entry name" value="DIGUANYLATE CYCLASE DGCM-RELATED"/>
    <property type="match status" value="1"/>
</dbReference>
<dbReference type="NCBIfam" id="TIGR00254">
    <property type="entry name" value="GGDEF"/>
    <property type="match status" value="1"/>
</dbReference>
<dbReference type="Proteomes" id="UP000010523">
    <property type="component" value="Unassembled WGS sequence"/>
</dbReference>
<comment type="caution">
    <text evidence="2">The sequence shown here is derived from an EMBL/GenBank/DDBJ whole genome shotgun (WGS) entry which is preliminary data.</text>
</comment>
<dbReference type="SUPFAM" id="SSF55073">
    <property type="entry name" value="Nucleotide cyclase"/>
    <property type="match status" value="1"/>
</dbReference>
<dbReference type="InterPro" id="IPR050469">
    <property type="entry name" value="Diguanylate_Cyclase"/>
</dbReference>
<dbReference type="GO" id="GO:1902201">
    <property type="term" value="P:negative regulation of bacterial-type flagellum-dependent cell motility"/>
    <property type="evidence" value="ECO:0007669"/>
    <property type="project" value="TreeGrafter"/>
</dbReference>
<dbReference type="PROSITE" id="PS50887">
    <property type="entry name" value="GGDEF"/>
    <property type="match status" value="1"/>
</dbReference>
<dbReference type="AlphaFoldDB" id="I3DYG3"/>
<reference evidence="2 3" key="1">
    <citation type="journal article" date="2012" name="Appl. Environ. Microbiol.">
        <title>Genome Sequence of Thermotolerant Bacillus methanolicus: Features and Regulation Related to Methylotrophy and Production of L-Lysine and L-Glutamate from Methanol.</title>
        <authorList>
            <person name="Heggeset T.M."/>
            <person name="Krog A."/>
            <person name="Balzer S."/>
            <person name="Wentzel A."/>
            <person name="Ellingsen T.E."/>
            <person name="Brautaset T."/>
        </authorList>
    </citation>
    <scope>NUCLEOTIDE SEQUENCE [LARGE SCALE GENOMIC DNA]</scope>
    <source>
        <strain evidence="2 3">PB1</strain>
    </source>
</reference>
<protein>
    <submittedName>
        <fullName evidence="2">Signal transduction diguanylate cyclase</fullName>
    </submittedName>
</protein>
<dbReference type="eggNOG" id="COG2199">
    <property type="taxonomic scope" value="Bacteria"/>
</dbReference>
<dbReference type="CDD" id="cd01949">
    <property type="entry name" value="GGDEF"/>
    <property type="match status" value="1"/>
</dbReference>
<keyword evidence="3" id="KW-1185">Reference proteome</keyword>
<accession>I3DYG3</accession>
<dbReference type="FunFam" id="3.30.70.270:FF:000001">
    <property type="entry name" value="Diguanylate cyclase domain protein"/>
    <property type="match status" value="1"/>
</dbReference>
<dbReference type="Gene3D" id="3.30.450.40">
    <property type="match status" value="2"/>
</dbReference>
<dbReference type="Gene3D" id="3.30.70.270">
    <property type="match status" value="1"/>
</dbReference>
<dbReference type="GO" id="GO:0043709">
    <property type="term" value="P:cell adhesion involved in single-species biofilm formation"/>
    <property type="evidence" value="ECO:0007669"/>
    <property type="project" value="TreeGrafter"/>
</dbReference>
<dbReference type="OrthoDB" id="9759607at2"/>
<sequence>MDLLESHMILKLKSRLFDMIDPDKGLLKYDNLIEEMLGAIRCLMKASEVNFYCCNEWNEKLVVESSTNRNFKNTFIPRKISCTEFEKLAQKNSVYRDHFPFPGFETDDLFLFIHREGNCFGLLTLKEDIPSSFDHFSDEFLRELSEQCGIFLIKIQSLARIVIEKKRYKQLFRVTEKFHSSMKIDDVLGEIIYTLQEVYPTFTYYLLLSHDNNSHGDLPIKDLEYDSENIAAMQAYVTGTIQFEDSLQEKRSVLYAPLKGKQGVYGVLQVIAPNSLVFPKNEVEFITLLANTAGGALENAQLYQQSRKLIADLQLINETSQRLNSNLRLTEMMTFMSEQIISSFDAQEVGFIILLEDNEKYDIVKGSTSFFFTEPANYYIKYIKNKIQKEKDSLFIGDLNLQLEITRDRFRSIMAVPMVQSEKLKGFTLVMHSDPYHFSFETFKLLQSLIHHSTLALTNSMLREELERMVVTDHLTKLYSRNYLDERIHLSMAEDDMGTFILVDIDNFKLINDTYGHQVGDEILVQVANMILGNIRDTDIGARWGGEELAIYLPRVSIEKGALIAERLVKKVSENTNPPITISCGVSYWTSGSDDTLKSLFKRADKALYIAKGTGKNKVVIQEEDTGLKV</sequence>
<dbReference type="InterPro" id="IPR029016">
    <property type="entry name" value="GAF-like_dom_sf"/>
</dbReference>
<gene>
    <name evidence="2" type="ORF">PB1_17044</name>
</gene>
<dbReference type="InterPro" id="IPR043128">
    <property type="entry name" value="Rev_trsase/Diguanyl_cyclase"/>
</dbReference>
<evidence type="ECO:0000313" key="3">
    <source>
        <dbReference type="Proteomes" id="UP000010523"/>
    </source>
</evidence>
<dbReference type="InterPro" id="IPR000160">
    <property type="entry name" value="GGDEF_dom"/>
</dbReference>
<organism evidence="2 3">
    <name type="scientific">Bacillus methanolicus PB1</name>
    <dbReference type="NCBI Taxonomy" id="997296"/>
    <lineage>
        <taxon>Bacteria</taxon>
        <taxon>Bacillati</taxon>
        <taxon>Bacillota</taxon>
        <taxon>Bacilli</taxon>
        <taxon>Bacillales</taxon>
        <taxon>Bacillaceae</taxon>
        <taxon>Bacillus</taxon>
    </lineage>
</organism>
<dbReference type="STRING" id="997296.PB1_17044"/>